<sequence length="145" mass="16972">MQLVFHVIDRCPSCVEGFDRDLPALQVVWDCSDKALDWLKAYYWEPQKMQIPFQGDGTAEIRRDIRSKLRELAFCLNVKQNSELSSSLIYRKMVIVLFMLYWHMVNTAESNDSFMEHNTSCTSVSLRWPRKKVMGHCLSTSIFVL</sequence>
<proteinExistence type="predicted"/>
<dbReference type="EMBL" id="CM051407">
    <property type="protein sequence ID" value="KAJ4700965.1"/>
    <property type="molecule type" value="Genomic_DNA"/>
</dbReference>
<evidence type="ECO:0000313" key="1">
    <source>
        <dbReference type="EMBL" id="KAJ4700965.1"/>
    </source>
</evidence>
<gene>
    <name evidence="1" type="ORF">OWV82_024275</name>
</gene>
<protein>
    <submittedName>
        <fullName evidence="1">Las1-like family protein</fullName>
    </submittedName>
</protein>
<evidence type="ECO:0000313" key="2">
    <source>
        <dbReference type="Proteomes" id="UP001164539"/>
    </source>
</evidence>
<comment type="caution">
    <text evidence="1">The sequence shown here is derived from an EMBL/GenBank/DDBJ whole genome shotgun (WGS) entry which is preliminary data.</text>
</comment>
<accession>A0ACC1WSV5</accession>
<dbReference type="Proteomes" id="UP001164539">
    <property type="component" value="Chromosome 14"/>
</dbReference>
<organism evidence="1 2">
    <name type="scientific">Melia azedarach</name>
    <name type="common">Chinaberry tree</name>
    <dbReference type="NCBI Taxonomy" id="155640"/>
    <lineage>
        <taxon>Eukaryota</taxon>
        <taxon>Viridiplantae</taxon>
        <taxon>Streptophyta</taxon>
        <taxon>Embryophyta</taxon>
        <taxon>Tracheophyta</taxon>
        <taxon>Spermatophyta</taxon>
        <taxon>Magnoliopsida</taxon>
        <taxon>eudicotyledons</taxon>
        <taxon>Gunneridae</taxon>
        <taxon>Pentapetalae</taxon>
        <taxon>rosids</taxon>
        <taxon>malvids</taxon>
        <taxon>Sapindales</taxon>
        <taxon>Meliaceae</taxon>
        <taxon>Melia</taxon>
    </lineage>
</organism>
<name>A0ACC1WSV5_MELAZ</name>
<reference evidence="1 2" key="1">
    <citation type="journal article" date="2023" name="Science">
        <title>Complex scaffold remodeling in plant triterpene biosynthesis.</title>
        <authorList>
            <person name="De La Pena R."/>
            <person name="Hodgson H."/>
            <person name="Liu J.C."/>
            <person name="Stephenson M.J."/>
            <person name="Martin A.C."/>
            <person name="Owen C."/>
            <person name="Harkess A."/>
            <person name="Leebens-Mack J."/>
            <person name="Jimenez L.E."/>
            <person name="Osbourn A."/>
            <person name="Sattely E.S."/>
        </authorList>
    </citation>
    <scope>NUCLEOTIDE SEQUENCE [LARGE SCALE GENOMIC DNA]</scope>
    <source>
        <strain evidence="2">cv. JPN11</strain>
        <tissue evidence="1">Leaf</tissue>
    </source>
</reference>
<keyword evidence="2" id="KW-1185">Reference proteome</keyword>